<dbReference type="OrthoDB" id="25887at2759"/>
<name>A0A6J1T7U2_FRAOC</name>
<evidence type="ECO:0000259" key="3">
    <source>
        <dbReference type="Pfam" id="PF18201"/>
    </source>
</evidence>
<feature type="region of interest" description="Disordered" evidence="2">
    <location>
        <begin position="15"/>
        <end position="44"/>
    </location>
</feature>
<comment type="similarity">
    <text evidence="1">Belongs to the PIH1 family.</text>
</comment>
<dbReference type="CTD" id="139212"/>
<dbReference type="RefSeq" id="XP_026289348.1">
    <property type="nucleotide sequence ID" value="XM_026433563.2"/>
</dbReference>
<dbReference type="GO" id="GO:0051087">
    <property type="term" value="F:protein-folding chaperone binding"/>
    <property type="evidence" value="ECO:0007669"/>
    <property type="project" value="InterPro"/>
</dbReference>
<dbReference type="GO" id="GO:0045505">
    <property type="term" value="F:dynein intermediate chain binding"/>
    <property type="evidence" value="ECO:0007669"/>
    <property type="project" value="TreeGrafter"/>
</dbReference>
<dbReference type="Proteomes" id="UP000504606">
    <property type="component" value="Unplaced"/>
</dbReference>
<dbReference type="GO" id="GO:0070286">
    <property type="term" value="P:axonemal dynein complex assembly"/>
    <property type="evidence" value="ECO:0007669"/>
    <property type="project" value="InterPro"/>
</dbReference>
<organism evidence="4 5">
    <name type="scientific">Frankliniella occidentalis</name>
    <name type="common">Western flower thrips</name>
    <name type="synonym">Euthrips occidentalis</name>
    <dbReference type="NCBI Taxonomy" id="133901"/>
    <lineage>
        <taxon>Eukaryota</taxon>
        <taxon>Metazoa</taxon>
        <taxon>Ecdysozoa</taxon>
        <taxon>Arthropoda</taxon>
        <taxon>Hexapoda</taxon>
        <taxon>Insecta</taxon>
        <taxon>Pterygota</taxon>
        <taxon>Neoptera</taxon>
        <taxon>Paraneoptera</taxon>
        <taxon>Thysanoptera</taxon>
        <taxon>Terebrantia</taxon>
        <taxon>Thripoidea</taxon>
        <taxon>Thripidae</taxon>
        <taxon>Frankliniella</taxon>
    </lineage>
</organism>
<protein>
    <submittedName>
        <fullName evidence="5">Dynein axonemal assembly factor 6</fullName>
    </submittedName>
</protein>
<dbReference type="InterPro" id="IPR041442">
    <property type="entry name" value="PIH1D1/2/3_CS-like"/>
</dbReference>
<feature type="domain" description="PIH1D1/2/3 CS-like" evidence="3">
    <location>
        <begin position="90"/>
        <end position="185"/>
    </location>
</feature>
<dbReference type="GO" id="GO:0005737">
    <property type="term" value="C:cytoplasm"/>
    <property type="evidence" value="ECO:0007669"/>
    <property type="project" value="TreeGrafter"/>
</dbReference>
<dbReference type="PANTHER" id="PTHR21083:SF0">
    <property type="entry name" value="DYNEIN AXONEMAL ASSEMBLY FACTOR 6"/>
    <property type="match status" value="1"/>
</dbReference>
<dbReference type="CDD" id="cd00298">
    <property type="entry name" value="ACD_sHsps_p23-like"/>
    <property type="match status" value="1"/>
</dbReference>
<dbReference type="AlphaFoldDB" id="A0A6J1T7U2"/>
<evidence type="ECO:0000256" key="2">
    <source>
        <dbReference type="SAM" id="MobiDB-lite"/>
    </source>
</evidence>
<evidence type="ECO:0000256" key="1">
    <source>
        <dbReference type="ARBA" id="ARBA00008511"/>
    </source>
</evidence>
<proteinExistence type="inferred from homology"/>
<evidence type="ECO:0000313" key="4">
    <source>
        <dbReference type="Proteomes" id="UP000504606"/>
    </source>
</evidence>
<dbReference type="GeneID" id="113214251"/>
<dbReference type="InterPro" id="IPR026697">
    <property type="entry name" value="DNAAF6"/>
</dbReference>
<gene>
    <name evidence="5" type="primary">LOC113214251</name>
</gene>
<accession>A0A6J1T7U2</accession>
<keyword evidence="4" id="KW-1185">Reference proteome</keyword>
<dbReference type="PANTHER" id="PTHR21083">
    <property type="entry name" value="TWISTER"/>
    <property type="match status" value="1"/>
</dbReference>
<sequence>MTDFNCDIRKLAEILKTEDGSSDSDDDLPGMSKIGPGDIGKTRRHSVGIHRPAAGDTLQTSKPTDPDAIWTADEVIDQPTGEECFDPREQPEYEIKYQQAVRPEDVFLQMNGKTASTASCENIIILIFLKGETKSAVDLTITSSALDIRSPLYRLHLHLPHPVDGEKGKAEWDDKTEILKVTLQMVREFDFLNF</sequence>
<dbReference type="KEGG" id="foc:113214251"/>
<reference evidence="5" key="1">
    <citation type="submission" date="2025-08" db="UniProtKB">
        <authorList>
            <consortium name="RefSeq"/>
        </authorList>
    </citation>
    <scope>IDENTIFICATION</scope>
    <source>
        <tissue evidence="5">Whole organism</tissue>
    </source>
</reference>
<dbReference type="InterPro" id="IPR008978">
    <property type="entry name" value="HSP20-like_chaperone"/>
</dbReference>
<evidence type="ECO:0000313" key="5">
    <source>
        <dbReference type="RefSeq" id="XP_026289348.1"/>
    </source>
</evidence>
<dbReference type="SUPFAM" id="SSF49764">
    <property type="entry name" value="HSP20-like chaperones"/>
    <property type="match status" value="1"/>
</dbReference>
<dbReference type="Pfam" id="PF18201">
    <property type="entry name" value="PIH1_CS"/>
    <property type="match status" value="1"/>
</dbReference>